<evidence type="ECO:0000313" key="11">
    <source>
        <dbReference type="EMBL" id="NYT37385.1"/>
    </source>
</evidence>
<keyword evidence="12" id="KW-1185">Reference proteome</keyword>
<keyword evidence="7 9" id="KW-0472">Membrane</keyword>
<reference evidence="11 12" key="1">
    <citation type="submission" date="2020-07" db="EMBL/GenBank/DDBJ databases">
        <title>Taxonomic revisions and descriptions of new bacterial species based on genomic comparisons in the high-G+C-content subgroup of the family Alcaligenaceae.</title>
        <authorList>
            <person name="Szabo A."/>
            <person name="Felfoldi T."/>
        </authorList>
    </citation>
    <scope>NUCLEOTIDE SEQUENCE [LARGE SCALE GENOMIC DNA]</scope>
    <source>
        <strain evidence="11 12">DSM 25264</strain>
    </source>
</reference>
<comment type="caution">
    <text evidence="11">The sequence shown here is derived from an EMBL/GenBank/DDBJ whole genome shotgun (WGS) entry which is preliminary data.</text>
</comment>
<dbReference type="AlphaFoldDB" id="A0A853F9L8"/>
<protein>
    <recommendedName>
        <fullName evidence="9">TRAP transporter small permease protein</fullName>
    </recommendedName>
</protein>
<dbReference type="GO" id="GO:0015740">
    <property type="term" value="P:C4-dicarboxylate transport"/>
    <property type="evidence" value="ECO:0007669"/>
    <property type="project" value="TreeGrafter"/>
</dbReference>
<feature type="transmembrane region" description="Helical" evidence="9">
    <location>
        <begin position="52"/>
        <end position="75"/>
    </location>
</feature>
<dbReference type="OrthoDB" id="5878939at2"/>
<accession>A0A853F9L8</accession>
<comment type="similarity">
    <text evidence="8 9">Belongs to the TRAP transporter small permease family.</text>
</comment>
<dbReference type="EMBL" id="JACCEW010000003">
    <property type="protein sequence ID" value="NYT37385.1"/>
    <property type="molecule type" value="Genomic_DNA"/>
</dbReference>
<dbReference type="GO" id="GO:0022857">
    <property type="term" value="F:transmembrane transporter activity"/>
    <property type="evidence" value="ECO:0007669"/>
    <property type="project" value="UniProtKB-UniRule"/>
</dbReference>
<dbReference type="RefSeq" id="WP_129969471.1">
    <property type="nucleotide sequence ID" value="NZ_JACCEW010000003.1"/>
</dbReference>
<evidence type="ECO:0000256" key="7">
    <source>
        <dbReference type="ARBA" id="ARBA00023136"/>
    </source>
</evidence>
<keyword evidence="6 9" id="KW-1133">Transmembrane helix</keyword>
<keyword evidence="2 9" id="KW-0813">Transport</keyword>
<feature type="transmembrane region" description="Helical" evidence="9">
    <location>
        <begin position="87"/>
        <end position="107"/>
    </location>
</feature>
<dbReference type="Pfam" id="PF04290">
    <property type="entry name" value="DctQ"/>
    <property type="match status" value="1"/>
</dbReference>
<organism evidence="11 12">
    <name type="scientific">Allopusillimonas soli</name>
    <dbReference type="NCBI Taxonomy" id="659016"/>
    <lineage>
        <taxon>Bacteria</taxon>
        <taxon>Pseudomonadati</taxon>
        <taxon>Pseudomonadota</taxon>
        <taxon>Betaproteobacteria</taxon>
        <taxon>Burkholderiales</taxon>
        <taxon>Alcaligenaceae</taxon>
        <taxon>Allopusillimonas</taxon>
    </lineage>
</organism>
<dbReference type="InterPro" id="IPR007387">
    <property type="entry name" value="TRAP_DctQ"/>
</dbReference>
<evidence type="ECO:0000256" key="4">
    <source>
        <dbReference type="ARBA" id="ARBA00022519"/>
    </source>
</evidence>
<gene>
    <name evidence="11" type="ORF">H0A68_10915</name>
</gene>
<dbReference type="PANTHER" id="PTHR35011">
    <property type="entry name" value="2,3-DIKETO-L-GULONATE TRAP TRANSPORTER SMALL PERMEASE PROTEIN YIAM"/>
    <property type="match status" value="1"/>
</dbReference>
<feature type="transmembrane region" description="Helical" evidence="9">
    <location>
        <begin position="12"/>
        <end position="32"/>
    </location>
</feature>
<dbReference type="PANTHER" id="PTHR35011:SF2">
    <property type="entry name" value="2,3-DIKETO-L-GULONATE TRAP TRANSPORTER SMALL PERMEASE PROTEIN YIAM"/>
    <property type="match status" value="1"/>
</dbReference>
<evidence type="ECO:0000256" key="8">
    <source>
        <dbReference type="ARBA" id="ARBA00038436"/>
    </source>
</evidence>
<name>A0A853F9L8_9BURK</name>
<evidence type="ECO:0000256" key="1">
    <source>
        <dbReference type="ARBA" id="ARBA00004429"/>
    </source>
</evidence>
<evidence type="ECO:0000256" key="6">
    <source>
        <dbReference type="ARBA" id="ARBA00022989"/>
    </source>
</evidence>
<evidence type="ECO:0000259" key="10">
    <source>
        <dbReference type="Pfam" id="PF04290"/>
    </source>
</evidence>
<dbReference type="InterPro" id="IPR055348">
    <property type="entry name" value="DctQ"/>
</dbReference>
<sequence length="168" mass="18322">MNTISMLIEKLCRYLAGLAFFAIIVSVTIQLIGRNVLPDSPLWTEELSRFGLLFLAGFGLGPSLPSGDLVNVDLFCESLKGRKPWMLRLLAAGITAVFCIMLLQPAWQFTEIGAIQTSPALGWRMDFIQASMLVAVISLLAFSILRIIGMLLGTTDGLPAHLPLEEDA</sequence>
<keyword evidence="3" id="KW-1003">Cell membrane</keyword>
<evidence type="ECO:0000313" key="12">
    <source>
        <dbReference type="Proteomes" id="UP000580517"/>
    </source>
</evidence>
<evidence type="ECO:0000256" key="2">
    <source>
        <dbReference type="ARBA" id="ARBA00022448"/>
    </source>
</evidence>
<evidence type="ECO:0000256" key="9">
    <source>
        <dbReference type="RuleBase" id="RU369079"/>
    </source>
</evidence>
<dbReference type="Proteomes" id="UP000580517">
    <property type="component" value="Unassembled WGS sequence"/>
</dbReference>
<proteinExistence type="inferred from homology"/>
<evidence type="ECO:0000256" key="5">
    <source>
        <dbReference type="ARBA" id="ARBA00022692"/>
    </source>
</evidence>
<feature type="transmembrane region" description="Helical" evidence="9">
    <location>
        <begin position="127"/>
        <end position="148"/>
    </location>
</feature>
<keyword evidence="4 9" id="KW-0997">Cell inner membrane</keyword>
<comment type="function">
    <text evidence="9">Part of the tripartite ATP-independent periplasmic (TRAP) transport system.</text>
</comment>
<comment type="subcellular location">
    <subcellularLocation>
        <location evidence="1 9">Cell inner membrane</location>
        <topology evidence="1 9">Multi-pass membrane protein</topology>
    </subcellularLocation>
</comment>
<evidence type="ECO:0000256" key="3">
    <source>
        <dbReference type="ARBA" id="ARBA00022475"/>
    </source>
</evidence>
<comment type="subunit">
    <text evidence="9">The complex comprises the extracytoplasmic solute receptor protein and the two transmembrane proteins.</text>
</comment>
<keyword evidence="5 9" id="KW-0812">Transmembrane</keyword>
<feature type="domain" description="Tripartite ATP-independent periplasmic transporters DctQ component" evidence="10">
    <location>
        <begin position="23"/>
        <end position="150"/>
    </location>
</feature>
<dbReference type="GO" id="GO:0005886">
    <property type="term" value="C:plasma membrane"/>
    <property type="evidence" value="ECO:0007669"/>
    <property type="project" value="UniProtKB-SubCell"/>
</dbReference>